<reference evidence="2" key="1">
    <citation type="journal article" date="2015" name="Nature">
        <title>Complex archaea that bridge the gap between prokaryotes and eukaryotes.</title>
        <authorList>
            <person name="Spang A."/>
            <person name="Saw J.H."/>
            <person name="Jorgensen S.L."/>
            <person name="Zaremba-Niedzwiedzka K."/>
            <person name="Martijn J."/>
            <person name="Lind A.E."/>
            <person name="van Eijk R."/>
            <person name="Schleper C."/>
            <person name="Guy L."/>
            <person name="Ettema T.J."/>
        </authorList>
    </citation>
    <scope>NUCLEOTIDE SEQUENCE</scope>
</reference>
<organism evidence="2">
    <name type="scientific">marine sediment metagenome</name>
    <dbReference type="NCBI Taxonomy" id="412755"/>
    <lineage>
        <taxon>unclassified sequences</taxon>
        <taxon>metagenomes</taxon>
        <taxon>ecological metagenomes</taxon>
    </lineage>
</organism>
<keyword evidence="1" id="KW-1133">Transmembrane helix</keyword>
<name>A0A0F9RHZ6_9ZZZZ</name>
<proteinExistence type="predicted"/>
<feature type="transmembrane region" description="Helical" evidence="1">
    <location>
        <begin position="12"/>
        <end position="31"/>
    </location>
</feature>
<gene>
    <name evidence="2" type="ORF">LCGC14_0643830</name>
</gene>
<evidence type="ECO:0000256" key="1">
    <source>
        <dbReference type="SAM" id="Phobius"/>
    </source>
</evidence>
<accession>A0A0F9RHZ6</accession>
<evidence type="ECO:0000313" key="2">
    <source>
        <dbReference type="EMBL" id="KKN49352.1"/>
    </source>
</evidence>
<comment type="caution">
    <text evidence="2">The sequence shown here is derived from an EMBL/GenBank/DDBJ whole genome shotgun (WGS) entry which is preliminary data.</text>
</comment>
<dbReference type="AlphaFoldDB" id="A0A0F9RHZ6"/>
<keyword evidence="1" id="KW-0812">Transmembrane</keyword>
<sequence length="149" mass="15973">MTYDSPDFRVQLMYGPIFGSFSALIVTLASAETRTSENVTDRVEFFRNVKLLDFKVLQKTAITAGGAVVDNTYRYQLMVGSDVVATATPIGSSTDAGVMFEGGIGSGTLAEVTSNESLALRLAITGDGTDSTFTANSIEAYVLYEHRFA</sequence>
<keyword evidence="1" id="KW-0472">Membrane</keyword>
<protein>
    <submittedName>
        <fullName evidence="2">Uncharacterized protein</fullName>
    </submittedName>
</protein>
<dbReference type="EMBL" id="LAZR01001172">
    <property type="protein sequence ID" value="KKN49352.1"/>
    <property type="molecule type" value="Genomic_DNA"/>
</dbReference>